<comment type="similarity">
    <text evidence="7">Belongs to the class-V pyridoxal-phosphate-dependent aminotransferase family. PhnW subfamily.</text>
</comment>
<dbReference type="Gene3D" id="3.40.640.10">
    <property type="entry name" value="Type I PLP-dependent aspartate aminotransferase-like (Major domain)"/>
    <property type="match status" value="1"/>
</dbReference>
<evidence type="ECO:0000256" key="9">
    <source>
        <dbReference type="PIRSR" id="PIRSR000524-50"/>
    </source>
</evidence>
<protein>
    <recommendedName>
        <fullName evidence="7">2-aminoethylphosphonate--pyruvate transaminase</fullName>
        <ecNumber evidence="7">2.6.1.37</ecNumber>
    </recommendedName>
    <alternativeName>
        <fullName evidence="7">2-aminoethylphosphonate aminotransferase</fullName>
    </alternativeName>
    <alternativeName>
        <fullName evidence="7">AEP transaminase</fullName>
        <shortName evidence="7">AEPT</shortName>
    </alternativeName>
</protein>
<dbReference type="Proteomes" id="UP000322110">
    <property type="component" value="Unassembled WGS sequence"/>
</dbReference>
<dbReference type="HAMAP" id="MF_01376">
    <property type="entry name" value="PhnW_aminotrans_5"/>
    <property type="match status" value="1"/>
</dbReference>
<sequence length="365" mass="39342">MMTDPQILLTPGPLTTHPATRQAMLRDWGSRDAGFIALTAEMRARLLGIAKGGASHAAVPLQGSGTFVVEAAIATLLKPSDRLLVLVNGAYGERMATIARRMGREVAVLRWPEDHPVDPAQLAEALRADAAATHIAMVHCETTTGILNPLAEVAAVVARAGRHFLLDAMSSFGALPVDLASVPITALMASSNKCLEGVPGIGFALIDRAALAAAEGNSSSLSLDLHAQWRGFERDGQWRFTPPVQVVAALVVALRRLEEEGGPEARLRRYCRNLEILASGMKRLGFPLFLDRAVQAPIIATFHLPKAAPKFQDLYDALAARGFLIYPGKLTEADTFRIGCIGAIDETVFRRLLDAMEDSLRFLRP</sequence>
<dbReference type="PANTHER" id="PTHR42778:SF1">
    <property type="entry name" value="2-AMINOETHYLPHOSPHONATE--PYRUVATE TRANSAMINASE"/>
    <property type="match status" value="1"/>
</dbReference>
<gene>
    <name evidence="7" type="primary">phnW</name>
    <name evidence="11" type="ORF">F0Q34_14200</name>
</gene>
<dbReference type="NCBIfam" id="NF010006">
    <property type="entry name" value="PRK13479.1"/>
    <property type="match status" value="1"/>
</dbReference>
<dbReference type="OrthoDB" id="9766472at2"/>
<keyword evidence="5 7" id="KW-0670">Pyruvate</keyword>
<dbReference type="AlphaFoldDB" id="A0A5B2TF08"/>
<accession>A0A5B2TF08</accession>
<dbReference type="PANTHER" id="PTHR42778">
    <property type="entry name" value="2-AMINOETHYLPHOSPHONATE--PYRUVATE TRANSAMINASE"/>
    <property type="match status" value="1"/>
</dbReference>
<keyword evidence="12" id="KW-1185">Reference proteome</keyword>
<dbReference type="NCBIfam" id="TIGR03301">
    <property type="entry name" value="PhnW-AepZ"/>
    <property type="match status" value="1"/>
</dbReference>
<reference evidence="11 12" key="1">
    <citation type="journal article" date="2015" name="Int. J. Syst. Evol. Microbiol.">
        <title>Roseomonas oryzae sp. nov., isolated from paddy rhizosphere soil.</title>
        <authorList>
            <person name="Ramaprasad E.V."/>
            <person name="Sasikala Ch."/>
            <person name="Ramana Ch.V."/>
        </authorList>
    </citation>
    <scope>NUCLEOTIDE SEQUENCE [LARGE SCALE GENOMIC DNA]</scope>
    <source>
        <strain evidence="11 12">KCTC 42542</strain>
    </source>
</reference>
<feature type="modified residue" description="N6-(pyridoxal phosphate)lysine" evidence="7 9">
    <location>
        <position position="193"/>
    </location>
</feature>
<dbReference type="InterPro" id="IPR015422">
    <property type="entry name" value="PyrdxlP-dep_Trfase_small"/>
</dbReference>
<evidence type="ECO:0000256" key="7">
    <source>
        <dbReference type="HAMAP-Rule" id="MF_01376"/>
    </source>
</evidence>
<evidence type="ECO:0000256" key="6">
    <source>
        <dbReference type="ARBA" id="ARBA00049460"/>
    </source>
</evidence>
<dbReference type="InterPro" id="IPR015424">
    <property type="entry name" value="PyrdxlP-dep_Trfase"/>
</dbReference>
<comment type="function">
    <text evidence="7">Involved in phosphonate degradation.</text>
</comment>
<dbReference type="Gene3D" id="3.90.1150.10">
    <property type="entry name" value="Aspartate Aminotransferase, domain 1"/>
    <property type="match status" value="1"/>
</dbReference>
<evidence type="ECO:0000256" key="8">
    <source>
        <dbReference type="PIRSR" id="PIRSR000524-1"/>
    </source>
</evidence>
<proteinExistence type="inferred from homology"/>
<dbReference type="GO" id="GO:0019700">
    <property type="term" value="P:organic phosphonate catabolic process"/>
    <property type="evidence" value="ECO:0007669"/>
    <property type="project" value="UniProtKB-UniRule"/>
</dbReference>
<evidence type="ECO:0000313" key="12">
    <source>
        <dbReference type="Proteomes" id="UP000322110"/>
    </source>
</evidence>
<evidence type="ECO:0000313" key="11">
    <source>
        <dbReference type="EMBL" id="KAA2212478.1"/>
    </source>
</evidence>
<evidence type="ECO:0000256" key="4">
    <source>
        <dbReference type="ARBA" id="ARBA00022898"/>
    </source>
</evidence>
<organism evidence="11 12">
    <name type="scientific">Teichococcus oryzae</name>
    <dbReference type="NCBI Taxonomy" id="1608942"/>
    <lineage>
        <taxon>Bacteria</taxon>
        <taxon>Pseudomonadati</taxon>
        <taxon>Pseudomonadota</taxon>
        <taxon>Alphaproteobacteria</taxon>
        <taxon>Acetobacterales</taxon>
        <taxon>Roseomonadaceae</taxon>
        <taxon>Roseomonas</taxon>
    </lineage>
</organism>
<dbReference type="Pfam" id="PF00266">
    <property type="entry name" value="Aminotran_5"/>
    <property type="match status" value="1"/>
</dbReference>
<name>A0A5B2TF08_9PROT</name>
<keyword evidence="3 7" id="KW-0808">Transferase</keyword>
<dbReference type="NCBIfam" id="TIGR02326">
    <property type="entry name" value="transamin_PhnW"/>
    <property type="match status" value="1"/>
</dbReference>
<comment type="caution">
    <text evidence="11">The sequence shown here is derived from an EMBL/GenBank/DDBJ whole genome shotgun (WGS) entry which is preliminary data.</text>
</comment>
<dbReference type="InterPro" id="IPR012703">
    <property type="entry name" value="NH2EtPonate_pyrv_transaminase"/>
</dbReference>
<keyword evidence="2 7" id="KW-0032">Aminotransferase</keyword>
<comment type="cofactor">
    <cofactor evidence="1 7 9">
        <name>pyridoxal 5'-phosphate</name>
        <dbReference type="ChEBI" id="CHEBI:597326"/>
    </cofactor>
</comment>
<dbReference type="GO" id="GO:0047304">
    <property type="term" value="F:2-aminoethylphosphonate-pyruvate transaminase activity"/>
    <property type="evidence" value="ECO:0007669"/>
    <property type="project" value="UniProtKB-UniRule"/>
</dbReference>
<dbReference type="EMBL" id="VUKA01000007">
    <property type="protein sequence ID" value="KAA2212478.1"/>
    <property type="molecule type" value="Genomic_DNA"/>
</dbReference>
<dbReference type="SUPFAM" id="SSF53383">
    <property type="entry name" value="PLP-dependent transferases"/>
    <property type="match status" value="1"/>
</dbReference>
<evidence type="ECO:0000256" key="1">
    <source>
        <dbReference type="ARBA" id="ARBA00001933"/>
    </source>
</evidence>
<evidence type="ECO:0000256" key="5">
    <source>
        <dbReference type="ARBA" id="ARBA00023317"/>
    </source>
</evidence>
<comment type="catalytic activity">
    <reaction evidence="6 7">
        <text>(2-aminoethyl)phosphonate + pyruvate = phosphonoacetaldehyde + L-alanine</text>
        <dbReference type="Rhea" id="RHEA:17021"/>
        <dbReference type="ChEBI" id="CHEBI:15361"/>
        <dbReference type="ChEBI" id="CHEBI:57418"/>
        <dbReference type="ChEBI" id="CHEBI:57972"/>
        <dbReference type="ChEBI" id="CHEBI:58383"/>
        <dbReference type="EC" id="2.6.1.37"/>
    </reaction>
</comment>
<evidence type="ECO:0000256" key="3">
    <source>
        <dbReference type="ARBA" id="ARBA00022679"/>
    </source>
</evidence>
<feature type="binding site" evidence="8">
    <location>
        <position position="337"/>
    </location>
    <ligand>
        <name>substrate</name>
    </ligand>
</feature>
<keyword evidence="4 7" id="KW-0663">Pyridoxal phosphate</keyword>
<dbReference type="PIRSF" id="PIRSF000524">
    <property type="entry name" value="SPT"/>
    <property type="match status" value="1"/>
</dbReference>
<dbReference type="InterPro" id="IPR015421">
    <property type="entry name" value="PyrdxlP-dep_Trfase_major"/>
</dbReference>
<dbReference type="InterPro" id="IPR000192">
    <property type="entry name" value="Aminotrans_V_dom"/>
</dbReference>
<dbReference type="InterPro" id="IPR024169">
    <property type="entry name" value="SP_NH2Trfase/AEP_transaminase"/>
</dbReference>
<comment type="subunit">
    <text evidence="7">Homodimer.</text>
</comment>
<feature type="domain" description="Aminotransferase class V" evidence="10">
    <location>
        <begin position="65"/>
        <end position="325"/>
    </location>
</feature>
<evidence type="ECO:0000256" key="2">
    <source>
        <dbReference type="ARBA" id="ARBA00022576"/>
    </source>
</evidence>
<dbReference type="EC" id="2.6.1.37" evidence="7"/>
<evidence type="ECO:0000259" key="10">
    <source>
        <dbReference type="Pfam" id="PF00266"/>
    </source>
</evidence>